<dbReference type="STRING" id="1817863.A2Y62_06465"/>
<dbReference type="InterPro" id="IPR023346">
    <property type="entry name" value="Lysozyme-like_dom_sf"/>
</dbReference>
<dbReference type="SUPFAM" id="SSF53955">
    <property type="entry name" value="Lysozyme-like"/>
    <property type="match status" value="1"/>
</dbReference>
<evidence type="ECO:0000256" key="1">
    <source>
        <dbReference type="ARBA" id="ARBA00022475"/>
    </source>
</evidence>
<name>A0A1F5VFC0_9BACT</name>
<gene>
    <name evidence="12" type="ORF">A2Y62_06465</name>
</gene>
<dbReference type="GO" id="GO:0008360">
    <property type="term" value="P:regulation of cell shape"/>
    <property type="evidence" value="ECO:0007669"/>
    <property type="project" value="UniProtKB-KW"/>
</dbReference>
<dbReference type="EMBL" id="MFGW01000185">
    <property type="protein sequence ID" value="OGF62116.1"/>
    <property type="molecule type" value="Genomic_DNA"/>
</dbReference>
<evidence type="ECO:0000256" key="4">
    <source>
        <dbReference type="ARBA" id="ARBA00022679"/>
    </source>
</evidence>
<dbReference type="Gene3D" id="1.10.3810.10">
    <property type="entry name" value="Biosynthetic peptidoglycan transglycosylase-like"/>
    <property type="match status" value="1"/>
</dbReference>
<keyword evidence="2" id="KW-0997">Cell inner membrane</keyword>
<dbReference type="GO" id="GO:0016020">
    <property type="term" value="C:membrane"/>
    <property type="evidence" value="ECO:0007669"/>
    <property type="project" value="InterPro"/>
</dbReference>
<evidence type="ECO:0000256" key="5">
    <source>
        <dbReference type="ARBA" id="ARBA00022692"/>
    </source>
</evidence>
<dbReference type="GO" id="GO:0009252">
    <property type="term" value="P:peptidoglycan biosynthetic process"/>
    <property type="evidence" value="ECO:0007669"/>
    <property type="project" value="UniProtKB-KW"/>
</dbReference>
<comment type="caution">
    <text evidence="12">The sequence shown here is derived from an EMBL/GenBank/DDBJ whole genome shotgun (WGS) entry which is preliminary data.</text>
</comment>
<reference evidence="12 13" key="1">
    <citation type="journal article" date="2016" name="Nat. Commun.">
        <title>Thousands of microbial genomes shed light on interconnected biogeochemical processes in an aquifer system.</title>
        <authorList>
            <person name="Anantharaman K."/>
            <person name="Brown C.T."/>
            <person name="Hug L.A."/>
            <person name="Sharon I."/>
            <person name="Castelle C.J."/>
            <person name="Probst A.J."/>
            <person name="Thomas B.C."/>
            <person name="Singh A."/>
            <person name="Wilkins M.J."/>
            <person name="Karaoz U."/>
            <person name="Brodie E.L."/>
            <person name="Williams K.H."/>
            <person name="Hubbard S.S."/>
            <person name="Banfield J.F."/>
        </authorList>
    </citation>
    <scope>NUCLEOTIDE SEQUENCE [LARGE SCALE GENOMIC DNA]</scope>
</reference>
<sequence>MKKKAKKRSAGKIKQRMQRIRTSKTGKILILLVCIAVAYSLVKIGIITYQVYDLRNNNPKITSLIRYRIEQHKEEKKKYYYDFDCTSLSKISPDLKIAILAAEDPNFFDHYGFDLRQIKESFKVNIKKGKIVRGASTITMQTARTLFLYPKRSIVRKVKESVISVIMELLLSKKRIFELYVNYLELGDGVFGVERASHYYFHKHASDLTYYESIALTGAIARPFKSNPAKPDKWLQWKIRIIDNKVKLLPKGVAKNI</sequence>
<keyword evidence="3" id="KW-0328">Glycosyltransferase</keyword>
<dbReference type="GO" id="GO:0071555">
    <property type="term" value="P:cell wall organization"/>
    <property type="evidence" value="ECO:0007669"/>
    <property type="project" value="UniProtKB-KW"/>
</dbReference>
<dbReference type="PANTHER" id="PTHR30400:SF0">
    <property type="entry name" value="BIOSYNTHETIC PEPTIDOGLYCAN TRANSGLYCOSYLASE"/>
    <property type="match status" value="1"/>
</dbReference>
<keyword evidence="8" id="KW-1133">Transmembrane helix</keyword>
<dbReference type="InterPro" id="IPR036950">
    <property type="entry name" value="PBP_transglycosylase"/>
</dbReference>
<dbReference type="PANTHER" id="PTHR30400">
    <property type="entry name" value="MONOFUNCTIONAL BIOSYNTHETIC PEPTIDOGLYCAN TRANSGLYCOSYLASE"/>
    <property type="match status" value="1"/>
</dbReference>
<evidence type="ECO:0000259" key="11">
    <source>
        <dbReference type="Pfam" id="PF00912"/>
    </source>
</evidence>
<evidence type="ECO:0000313" key="13">
    <source>
        <dbReference type="Proteomes" id="UP000178943"/>
    </source>
</evidence>
<dbReference type="InterPro" id="IPR011812">
    <property type="entry name" value="Pep_trsgly"/>
</dbReference>
<evidence type="ECO:0000256" key="10">
    <source>
        <dbReference type="ARBA" id="ARBA00023316"/>
    </source>
</evidence>
<keyword evidence="6" id="KW-0133">Cell shape</keyword>
<dbReference type="Proteomes" id="UP000178943">
    <property type="component" value="Unassembled WGS sequence"/>
</dbReference>
<keyword evidence="10" id="KW-0961">Cell wall biogenesis/degradation</keyword>
<accession>A0A1F5VFC0</accession>
<dbReference type="NCBIfam" id="TIGR02070">
    <property type="entry name" value="mono_pep_trsgly"/>
    <property type="match status" value="1"/>
</dbReference>
<proteinExistence type="predicted"/>
<dbReference type="Pfam" id="PF00912">
    <property type="entry name" value="Transgly"/>
    <property type="match status" value="1"/>
</dbReference>
<evidence type="ECO:0000256" key="6">
    <source>
        <dbReference type="ARBA" id="ARBA00022960"/>
    </source>
</evidence>
<keyword evidence="1" id="KW-1003">Cell membrane</keyword>
<keyword evidence="9" id="KW-0472">Membrane</keyword>
<keyword evidence="4" id="KW-0808">Transferase</keyword>
<feature type="domain" description="Glycosyl transferase family 51" evidence="11">
    <location>
        <begin position="83"/>
        <end position="235"/>
    </location>
</feature>
<keyword evidence="5" id="KW-0812">Transmembrane</keyword>
<organism evidence="12 13">
    <name type="scientific">Candidatus Fischerbacteria bacterium RBG_13_37_8</name>
    <dbReference type="NCBI Taxonomy" id="1817863"/>
    <lineage>
        <taxon>Bacteria</taxon>
        <taxon>Candidatus Fischeribacteriota</taxon>
    </lineage>
</organism>
<dbReference type="AlphaFoldDB" id="A0A1F5VFC0"/>
<dbReference type="GO" id="GO:0009274">
    <property type="term" value="C:peptidoglycan-based cell wall"/>
    <property type="evidence" value="ECO:0007669"/>
    <property type="project" value="InterPro"/>
</dbReference>
<evidence type="ECO:0000256" key="3">
    <source>
        <dbReference type="ARBA" id="ARBA00022676"/>
    </source>
</evidence>
<dbReference type="GO" id="GO:0016763">
    <property type="term" value="F:pentosyltransferase activity"/>
    <property type="evidence" value="ECO:0007669"/>
    <property type="project" value="InterPro"/>
</dbReference>
<evidence type="ECO:0000256" key="8">
    <source>
        <dbReference type="ARBA" id="ARBA00022989"/>
    </source>
</evidence>
<evidence type="ECO:0000256" key="2">
    <source>
        <dbReference type="ARBA" id="ARBA00022519"/>
    </source>
</evidence>
<protein>
    <submittedName>
        <fullName evidence="12">Monofunctional biosynthetic peptidoglycan transglycosylase</fullName>
    </submittedName>
</protein>
<keyword evidence="7" id="KW-0573">Peptidoglycan synthesis</keyword>
<evidence type="ECO:0000313" key="12">
    <source>
        <dbReference type="EMBL" id="OGF62116.1"/>
    </source>
</evidence>
<evidence type="ECO:0000256" key="7">
    <source>
        <dbReference type="ARBA" id="ARBA00022984"/>
    </source>
</evidence>
<evidence type="ECO:0000256" key="9">
    <source>
        <dbReference type="ARBA" id="ARBA00023136"/>
    </source>
</evidence>
<dbReference type="InterPro" id="IPR001264">
    <property type="entry name" value="Glyco_trans_51"/>
</dbReference>